<dbReference type="AlphaFoldDB" id="A0A2A6BI92"/>
<feature type="compositionally biased region" description="Basic and acidic residues" evidence="1">
    <location>
        <begin position="50"/>
        <end position="60"/>
    </location>
</feature>
<dbReference type="EnsemblMetazoa" id="PPA43294.1">
    <property type="protein sequence ID" value="PPA43294.1"/>
    <property type="gene ID" value="WBGene00281663"/>
</dbReference>
<sequence length="365" mass="41567">MQLLLFLFTLYSVLGCRFAVRSGEKIKPPDQGKRKIEDQSKTSKTNQEIKPPDLRKRGETEVTNKAKIREIYAAVCLRIGQIRMGLAQLKNSDFLKPCVSGFSRVLMTIDIFIFNVDLQLVPDDVTSKTPTMHRWPKRVCLSSSASSRTPTTQIETLFWQGSNTRKSVFDVTSSGINWRSTLKMKMSIVISTLENPETHGFRKSEFLSCAKPIMICPILRQMAAYILEFLVIGIEFHPRSQTRLILALLSNTRKSVFDVTSSGINWRSTLKMKMSIVISTLENPETHGFRKSEFLSCAKPIMICPILRQMAAYILEFPRFSRDRRDIGSNTRKTVFDVTSSGTNWRSTLKMKMSIVISTLENPET</sequence>
<reference evidence="4" key="1">
    <citation type="journal article" date="2008" name="Nat. Genet.">
        <title>The Pristionchus pacificus genome provides a unique perspective on nematode lifestyle and parasitism.</title>
        <authorList>
            <person name="Dieterich C."/>
            <person name="Clifton S.W."/>
            <person name="Schuster L.N."/>
            <person name="Chinwalla A."/>
            <person name="Delehaunty K."/>
            <person name="Dinkelacker I."/>
            <person name="Fulton L."/>
            <person name="Fulton R."/>
            <person name="Godfrey J."/>
            <person name="Minx P."/>
            <person name="Mitreva M."/>
            <person name="Roeseler W."/>
            <person name="Tian H."/>
            <person name="Witte H."/>
            <person name="Yang S.P."/>
            <person name="Wilson R.K."/>
            <person name="Sommer R.J."/>
        </authorList>
    </citation>
    <scope>NUCLEOTIDE SEQUENCE [LARGE SCALE GENOMIC DNA]</scope>
    <source>
        <strain evidence="4">PS312</strain>
    </source>
</reference>
<evidence type="ECO:0000256" key="2">
    <source>
        <dbReference type="SAM" id="SignalP"/>
    </source>
</evidence>
<feature type="signal peptide" evidence="2">
    <location>
        <begin position="1"/>
        <end position="15"/>
    </location>
</feature>
<keyword evidence="2" id="KW-0732">Signal</keyword>
<evidence type="ECO:0000313" key="4">
    <source>
        <dbReference type="Proteomes" id="UP000005239"/>
    </source>
</evidence>
<dbReference type="Proteomes" id="UP000005239">
    <property type="component" value="Unassembled WGS sequence"/>
</dbReference>
<evidence type="ECO:0000256" key="1">
    <source>
        <dbReference type="SAM" id="MobiDB-lite"/>
    </source>
</evidence>
<protein>
    <submittedName>
        <fullName evidence="3">Uncharacterized protein</fullName>
    </submittedName>
</protein>
<keyword evidence="4" id="KW-1185">Reference proteome</keyword>
<evidence type="ECO:0000313" key="3">
    <source>
        <dbReference type="EnsemblMetazoa" id="PPA43294.1"/>
    </source>
</evidence>
<organism evidence="3 4">
    <name type="scientific">Pristionchus pacificus</name>
    <name type="common">Parasitic nematode worm</name>
    <dbReference type="NCBI Taxonomy" id="54126"/>
    <lineage>
        <taxon>Eukaryota</taxon>
        <taxon>Metazoa</taxon>
        <taxon>Ecdysozoa</taxon>
        <taxon>Nematoda</taxon>
        <taxon>Chromadorea</taxon>
        <taxon>Rhabditida</taxon>
        <taxon>Rhabditina</taxon>
        <taxon>Diplogasteromorpha</taxon>
        <taxon>Diplogasteroidea</taxon>
        <taxon>Neodiplogasteridae</taxon>
        <taxon>Pristionchus</taxon>
    </lineage>
</organism>
<gene>
    <name evidence="3" type="primary">WBGene00281663</name>
</gene>
<feature type="chain" id="PRO_5043545636" evidence="2">
    <location>
        <begin position="16"/>
        <end position="365"/>
    </location>
</feature>
<feature type="compositionally biased region" description="Basic and acidic residues" evidence="1">
    <location>
        <begin position="26"/>
        <end position="41"/>
    </location>
</feature>
<accession>A0A8R1UXV6</accession>
<reference evidence="3" key="2">
    <citation type="submission" date="2022-06" db="UniProtKB">
        <authorList>
            <consortium name="EnsemblMetazoa"/>
        </authorList>
    </citation>
    <scope>IDENTIFICATION</scope>
    <source>
        <strain evidence="3">PS312</strain>
    </source>
</reference>
<accession>A0A2A6BI92</accession>
<feature type="region of interest" description="Disordered" evidence="1">
    <location>
        <begin position="26"/>
        <end position="60"/>
    </location>
</feature>
<proteinExistence type="predicted"/>
<name>A0A2A6BI92_PRIPA</name>